<dbReference type="STRING" id="1798644.A2122_00405"/>
<comment type="caution">
    <text evidence="1">The sequence shown here is derived from an EMBL/GenBank/DDBJ whole genome shotgun (WGS) entry which is preliminary data.</text>
</comment>
<dbReference type="EMBL" id="MHKU01000026">
    <property type="protein sequence ID" value="OGY96643.1"/>
    <property type="molecule type" value="Genomic_DNA"/>
</dbReference>
<sequence>MSWVYVEREQFVRMCEKVGVSETVREAIRSWAPTVSRFELSRQKIVYRSPRNRYEAWAAGIPNPDSNKGKSGGYRVVYFLDLTECTINLDFIEERKELGFRDEGNRKKERYNGYVRDLKEELKKRDV</sequence>
<reference evidence="1 2" key="1">
    <citation type="journal article" date="2016" name="Nat. Commun.">
        <title>Thousands of microbial genomes shed light on interconnected biogeochemical processes in an aquifer system.</title>
        <authorList>
            <person name="Anantharaman K."/>
            <person name="Brown C.T."/>
            <person name="Hug L.A."/>
            <person name="Sharon I."/>
            <person name="Castelle C.J."/>
            <person name="Probst A.J."/>
            <person name="Thomas B.C."/>
            <person name="Singh A."/>
            <person name="Wilkins M.J."/>
            <person name="Karaoz U."/>
            <person name="Brodie E.L."/>
            <person name="Williams K.H."/>
            <person name="Hubbard S.S."/>
            <person name="Banfield J.F."/>
        </authorList>
    </citation>
    <scope>NUCLEOTIDE SEQUENCE [LARGE SCALE GENOMIC DNA]</scope>
</reference>
<evidence type="ECO:0000313" key="1">
    <source>
        <dbReference type="EMBL" id="OGY96643.1"/>
    </source>
</evidence>
<name>A0A1G2C5F7_9BACT</name>
<proteinExistence type="predicted"/>
<accession>A0A1G2C5F7</accession>
<dbReference type="AlphaFoldDB" id="A0A1G2C5F7"/>
<dbReference type="Proteomes" id="UP000176648">
    <property type="component" value="Unassembled WGS sequence"/>
</dbReference>
<gene>
    <name evidence="1" type="ORF">A2122_00405</name>
</gene>
<organism evidence="1 2">
    <name type="scientific">Candidatus Liptonbacteria bacterium GWB1_49_6</name>
    <dbReference type="NCBI Taxonomy" id="1798644"/>
    <lineage>
        <taxon>Bacteria</taxon>
        <taxon>Candidatus Liptoniibacteriota</taxon>
    </lineage>
</organism>
<evidence type="ECO:0000313" key="2">
    <source>
        <dbReference type="Proteomes" id="UP000176648"/>
    </source>
</evidence>
<protein>
    <submittedName>
        <fullName evidence="1">Uncharacterized protein</fullName>
    </submittedName>
</protein>